<dbReference type="InterPro" id="IPR011006">
    <property type="entry name" value="CheY-like_superfamily"/>
</dbReference>
<reference evidence="4 5" key="1">
    <citation type="submission" date="2019-04" db="EMBL/GenBank/DDBJ databases">
        <authorList>
            <person name="Van Vliet M D."/>
        </authorList>
    </citation>
    <scope>NUCLEOTIDE SEQUENCE [LARGE SCALE GENOMIC DNA]</scope>
    <source>
        <strain evidence="4 5">F1</strain>
    </source>
</reference>
<evidence type="ECO:0000256" key="1">
    <source>
        <dbReference type="PROSITE-ProRule" id="PRU00169"/>
    </source>
</evidence>
<name>A0A6C2U097_PONDE</name>
<feature type="domain" description="Response regulatory" evidence="3">
    <location>
        <begin position="6"/>
        <end position="123"/>
    </location>
</feature>
<keyword evidence="2" id="KW-0472">Membrane</keyword>
<evidence type="ECO:0000259" key="3">
    <source>
        <dbReference type="PROSITE" id="PS50110"/>
    </source>
</evidence>
<dbReference type="CDD" id="cd17535">
    <property type="entry name" value="REC_NarL-like"/>
    <property type="match status" value="1"/>
</dbReference>
<evidence type="ECO:0000313" key="4">
    <source>
        <dbReference type="EMBL" id="VGO13021.1"/>
    </source>
</evidence>
<dbReference type="SUPFAM" id="SSF52172">
    <property type="entry name" value="CheY-like"/>
    <property type="match status" value="1"/>
</dbReference>
<dbReference type="RefSeq" id="WP_136078639.1">
    <property type="nucleotide sequence ID" value="NZ_CAAHFG010000001.1"/>
</dbReference>
<gene>
    <name evidence="4" type="primary">degU_3</name>
    <name evidence="4" type="ORF">PDESU_01575</name>
</gene>
<dbReference type="AlphaFoldDB" id="A0A6C2U097"/>
<accession>A0A6C2U097</accession>
<dbReference type="Proteomes" id="UP000366872">
    <property type="component" value="Unassembled WGS sequence"/>
</dbReference>
<evidence type="ECO:0000256" key="2">
    <source>
        <dbReference type="SAM" id="Phobius"/>
    </source>
</evidence>
<keyword evidence="2" id="KW-0812">Transmembrane</keyword>
<feature type="modified residue" description="4-aspartylphosphate" evidence="1">
    <location>
        <position position="58"/>
    </location>
</feature>
<sequence length="164" mass="18283">MKKPTRVMMVEDHPEFREIIEFAIGEEADIELAGLYGNAEQALRELQEKQSVDIVLLDLNLPVMSGLEAIPWITKYSPDTKVIILSQSNMESDVLQAIQLGASGYLLKSSTMDEIIYGIRTVRDGGAIMDKGLARFIIHSLQKIPFLVSFLFVFISKLLLLIGG</sequence>
<dbReference type="EMBL" id="CAAHFG010000001">
    <property type="protein sequence ID" value="VGO13021.1"/>
    <property type="molecule type" value="Genomic_DNA"/>
</dbReference>
<feature type="transmembrane region" description="Helical" evidence="2">
    <location>
        <begin position="144"/>
        <end position="163"/>
    </location>
</feature>
<proteinExistence type="predicted"/>
<dbReference type="GO" id="GO:0000160">
    <property type="term" value="P:phosphorelay signal transduction system"/>
    <property type="evidence" value="ECO:0007669"/>
    <property type="project" value="InterPro"/>
</dbReference>
<keyword evidence="1" id="KW-0597">Phosphoprotein</keyword>
<dbReference type="PANTHER" id="PTHR45566">
    <property type="entry name" value="HTH-TYPE TRANSCRIPTIONAL REGULATOR YHJB-RELATED"/>
    <property type="match status" value="1"/>
</dbReference>
<dbReference type="InterPro" id="IPR051015">
    <property type="entry name" value="EvgA-like"/>
</dbReference>
<dbReference type="PANTHER" id="PTHR45566:SF2">
    <property type="entry name" value="NARL SUBFAMILY"/>
    <property type="match status" value="1"/>
</dbReference>
<protein>
    <submittedName>
        <fullName evidence="4">Transcriptional regulatory protein DegU</fullName>
    </submittedName>
</protein>
<keyword evidence="5" id="KW-1185">Reference proteome</keyword>
<keyword evidence="2" id="KW-1133">Transmembrane helix</keyword>
<organism evidence="4 5">
    <name type="scientific">Pontiella desulfatans</name>
    <dbReference type="NCBI Taxonomy" id="2750659"/>
    <lineage>
        <taxon>Bacteria</taxon>
        <taxon>Pseudomonadati</taxon>
        <taxon>Kiritimatiellota</taxon>
        <taxon>Kiritimatiellia</taxon>
        <taxon>Kiritimatiellales</taxon>
        <taxon>Pontiellaceae</taxon>
        <taxon>Pontiella</taxon>
    </lineage>
</organism>
<dbReference type="InterPro" id="IPR058245">
    <property type="entry name" value="NreC/VraR/RcsB-like_REC"/>
</dbReference>
<dbReference type="Pfam" id="PF00072">
    <property type="entry name" value="Response_reg"/>
    <property type="match status" value="1"/>
</dbReference>
<dbReference type="Gene3D" id="3.40.50.2300">
    <property type="match status" value="1"/>
</dbReference>
<evidence type="ECO:0000313" key="5">
    <source>
        <dbReference type="Proteomes" id="UP000366872"/>
    </source>
</evidence>
<dbReference type="SMART" id="SM00448">
    <property type="entry name" value="REC"/>
    <property type="match status" value="1"/>
</dbReference>
<dbReference type="InterPro" id="IPR001789">
    <property type="entry name" value="Sig_transdc_resp-reg_receiver"/>
</dbReference>
<dbReference type="PROSITE" id="PS50110">
    <property type="entry name" value="RESPONSE_REGULATORY"/>
    <property type="match status" value="1"/>
</dbReference>